<keyword evidence="6 8" id="KW-0342">GTP-binding</keyword>
<evidence type="ECO:0000256" key="9">
    <source>
        <dbReference type="RuleBase" id="RU000644"/>
    </source>
</evidence>
<keyword evidence="4 8" id="KW-0547">Nucleotide-binding</keyword>
<dbReference type="FunFam" id="2.40.30.10:FF:000013">
    <property type="entry name" value="eukaryotic translation initiation factor 5B"/>
    <property type="match status" value="1"/>
</dbReference>
<keyword evidence="3 8" id="KW-0396">Initiation factor</keyword>
<dbReference type="Pfam" id="PF11987">
    <property type="entry name" value="IF-2"/>
    <property type="match status" value="1"/>
</dbReference>
<dbReference type="GO" id="GO:0005737">
    <property type="term" value="C:cytoplasm"/>
    <property type="evidence" value="ECO:0007669"/>
    <property type="project" value="TreeGrafter"/>
</dbReference>
<dbReference type="Gene3D" id="3.40.50.300">
    <property type="entry name" value="P-loop containing nucleotide triphosphate hydrolases"/>
    <property type="match status" value="1"/>
</dbReference>
<dbReference type="CDD" id="cd03703">
    <property type="entry name" value="aeIF5B_II"/>
    <property type="match status" value="1"/>
</dbReference>
<dbReference type="Pfam" id="PF00009">
    <property type="entry name" value="GTP_EFTU"/>
    <property type="match status" value="1"/>
</dbReference>
<dbReference type="CDD" id="cd01887">
    <property type="entry name" value="IF2_eIF5B"/>
    <property type="match status" value="1"/>
</dbReference>
<dbReference type="InterPro" id="IPR027417">
    <property type="entry name" value="P-loop_NTPase"/>
</dbReference>
<dbReference type="Gene3D" id="2.40.30.10">
    <property type="entry name" value="Translation factors"/>
    <property type="match status" value="2"/>
</dbReference>
<dbReference type="GO" id="GO:0003743">
    <property type="term" value="F:translation initiation factor activity"/>
    <property type="evidence" value="ECO:0007669"/>
    <property type="project" value="UniProtKB-UniRule"/>
</dbReference>
<protein>
    <recommendedName>
        <fullName evidence="2 8">Probable translation initiation factor IF-2</fullName>
    </recommendedName>
</protein>
<dbReference type="SUPFAM" id="SSF52540">
    <property type="entry name" value="P-loop containing nucleoside triphosphate hydrolases"/>
    <property type="match status" value="1"/>
</dbReference>
<dbReference type="InterPro" id="IPR009000">
    <property type="entry name" value="Transl_B-barrel_sf"/>
</dbReference>
<sequence>MAKKKDKGNNQNSGKNSIRTPIVCVLGHVDHGKTSLLDKIRGSSVVNAEEGAITQHIGATIVPLEAIEEMSGTKGKMNFDVPGLLFIDTPGHHAFTTLRSRGGALADMAILVVDINEGFQPQTIEALHILRNFKTPFVVAATKIDRIHGWRKTPNAPFMTCYNAQNERVQTILETKTYELVGKLSEEGFNCERYDRIKDFQKNIAIVPISGITGEGLPDLLMIMVGLAQRYMTDNLKLTVEGPGVGTVLEVKEERGLGTTLDVILFDGTLNVGDEIIVGGNEGVITTKVRSLLKPRPMQEILTEERFDRVKSISAASGIKVAAPGLDGVVAGSPIMVVKGNREELEERIRHEMQDIAVKLSEEGIFIKADTIGALEALSKELEQHNIPIMRAEVGPVSRHDIVEIATVKNPLMSVLLAFNTTKLPDANEMLMSDQMENVMIFESGVIYHLIDDYLEWEEKTRRQIEKQSFEKLVMPAKISILPDCVFRQSNPAVVGVRVLSGKLQAGVNLIHLDGRKVGKMKQIKKGQDNIQEANEGEEVAISIEGPTVGRQINVGDSFYVDIPEHHVKVLETEMFSHLNDSMKNVLDEFTHMKRKEQPFWGK</sequence>
<dbReference type="PANTHER" id="PTHR43381">
    <property type="entry name" value="TRANSLATION INITIATION FACTOR IF-2-RELATED"/>
    <property type="match status" value="1"/>
</dbReference>
<feature type="binding site" evidence="8">
    <location>
        <begin position="27"/>
        <end position="34"/>
    </location>
    <ligand>
        <name>GTP</name>
        <dbReference type="ChEBI" id="CHEBI:37565"/>
    </ligand>
</feature>
<dbReference type="EMBL" id="CP091092">
    <property type="protein sequence ID" value="WFN36004.1"/>
    <property type="molecule type" value="Genomic_DNA"/>
</dbReference>
<dbReference type="Proteomes" id="UP001218895">
    <property type="component" value="Chromosome"/>
</dbReference>
<dbReference type="PROSITE" id="PS51722">
    <property type="entry name" value="G_TR_2"/>
    <property type="match status" value="1"/>
</dbReference>
<dbReference type="InterPro" id="IPR004544">
    <property type="entry name" value="TF_aIF-2_arc"/>
</dbReference>
<evidence type="ECO:0000256" key="2">
    <source>
        <dbReference type="ARBA" id="ARBA00020166"/>
    </source>
</evidence>
<evidence type="ECO:0000256" key="1">
    <source>
        <dbReference type="ARBA" id="ARBA00007733"/>
    </source>
</evidence>
<dbReference type="HAMAP" id="MF_00100_A">
    <property type="entry name" value="IF_2_A"/>
    <property type="match status" value="1"/>
</dbReference>
<dbReference type="NCBIfam" id="NF003078">
    <property type="entry name" value="PRK04004.1"/>
    <property type="match status" value="1"/>
</dbReference>
<comment type="similarity">
    <text evidence="1 8 9">Belongs to the TRAFAC class translation factor GTPase superfamily. Classic translation factor GTPase family. IF-2 subfamily.</text>
</comment>
<evidence type="ECO:0000259" key="10">
    <source>
        <dbReference type="PROSITE" id="PS51722"/>
    </source>
</evidence>
<dbReference type="NCBIfam" id="TIGR00231">
    <property type="entry name" value="small_GTP"/>
    <property type="match status" value="1"/>
</dbReference>
<dbReference type="InterPro" id="IPR005225">
    <property type="entry name" value="Small_GTP-bd"/>
</dbReference>
<gene>
    <name evidence="8 11" type="primary">infB</name>
    <name evidence="11" type="ORF">L1994_07535</name>
</gene>
<dbReference type="RefSeq" id="WP_278098842.1">
    <property type="nucleotide sequence ID" value="NZ_CP091092.1"/>
</dbReference>
<dbReference type="SUPFAM" id="SSF50447">
    <property type="entry name" value="Translation proteins"/>
    <property type="match status" value="1"/>
</dbReference>
<evidence type="ECO:0000256" key="3">
    <source>
        <dbReference type="ARBA" id="ARBA00022540"/>
    </source>
</evidence>
<evidence type="ECO:0000313" key="12">
    <source>
        <dbReference type="Proteomes" id="UP001218895"/>
    </source>
</evidence>
<dbReference type="Gene3D" id="3.40.50.10050">
    <property type="entry name" value="Translation initiation factor IF- 2, domain 3"/>
    <property type="match status" value="1"/>
</dbReference>
<dbReference type="FunFam" id="3.40.50.300:FF:000112">
    <property type="entry name" value="Eukaryotic translation initiation factor 5B"/>
    <property type="match status" value="1"/>
</dbReference>
<dbReference type="InterPro" id="IPR023115">
    <property type="entry name" value="TIF_IF2_dom3"/>
</dbReference>
<dbReference type="InterPro" id="IPR036925">
    <property type="entry name" value="TIF_IF2_dom3_sf"/>
</dbReference>
<dbReference type="NCBIfam" id="TIGR00491">
    <property type="entry name" value="aIF-2"/>
    <property type="match status" value="1"/>
</dbReference>
<dbReference type="InterPro" id="IPR015760">
    <property type="entry name" value="TIF_IF2"/>
</dbReference>
<comment type="function">
    <text evidence="7 8 9">Function in general translation initiation by promoting the binding of the formylmethionine-tRNA to ribosomes. Seems to function along with eIF-2.</text>
</comment>
<feature type="binding site" evidence="8">
    <location>
        <begin position="88"/>
        <end position="92"/>
    </location>
    <ligand>
        <name>GTP</name>
        <dbReference type="ChEBI" id="CHEBI:37565"/>
    </ligand>
</feature>
<dbReference type="GeneID" id="79950239"/>
<keyword evidence="5 8" id="KW-0648">Protein biosynthesis</keyword>
<dbReference type="PANTHER" id="PTHR43381:SF4">
    <property type="entry name" value="EUKARYOTIC TRANSLATION INITIATION FACTOR 5B"/>
    <property type="match status" value="1"/>
</dbReference>
<dbReference type="InterPro" id="IPR029459">
    <property type="entry name" value="EFTU-type"/>
</dbReference>
<name>A0AAF0FW02_9EURY</name>
<dbReference type="AlphaFoldDB" id="A0AAF0FW02"/>
<dbReference type="Pfam" id="PF14578">
    <property type="entry name" value="GTP_EFTU_D4"/>
    <property type="match status" value="1"/>
</dbReference>
<dbReference type="GO" id="GO:0003924">
    <property type="term" value="F:GTPase activity"/>
    <property type="evidence" value="ECO:0007669"/>
    <property type="project" value="UniProtKB-UniRule"/>
</dbReference>
<proteinExistence type="inferred from homology"/>
<evidence type="ECO:0000256" key="5">
    <source>
        <dbReference type="ARBA" id="ARBA00022917"/>
    </source>
</evidence>
<dbReference type="GO" id="GO:0005525">
    <property type="term" value="F:GTP binding"/>
    <property type="evidence" value="ECO:0007669"/>
    <property type="project" value="UniProtKB-KW"/>
</dbReference>
<feature type="binding site" evidence="8">
    <location>
        <begin position="142"/>
        <end position="145"/>
    </location>
    <ligand>
        <name>GTP</name>
        <dbReference type="ChEBI" id="CHEBI:37565"/>
    </ligand>
</feature>
<evidence type="ECO:0000313" key="11">
    <source>
        <dbReference type="EMBL" id="WFN36004.1"/>
    </source>
</evidence>
<evidence type="ECO:0000256" key="6">
    <source>
        <dbReference type="ARBA" id="ARBA00023134"/>
    </source>
</evidence>
<dbReference type="PRINTS" id="PR00315">
    <property type="entry name" value="ELONGATNFCT"/>
</dbReference>
<feature type="domain" description="Tr-type G" evidence="10">
    <location>
        <begin position="18"/>
        <end position="232"/>
    </location>
</feature>
<reference evidence="11" key="1">
    <citation type="submission" date="2022-01" db="EMBL/GenBank/DDBJ databases">
        <title>Complete genome of Methanomicrobium antiquum DSM 21220.</title>
        <authorList>
            <person name="Chen S.-C."/>
            <person name="You Y.-T."/>
            <person name="Zhou Y.-Z."/>
            <person name="Lai M.-C."/>
        </authorList>
    </citation>
    <scope>NUCLEOTIDE SEQUENCE</scope>
    <source>
        <strain evidence="11">DSM 21220</strain>
    </source>
</reference>
<accession>A0AAF0FW02</accession>
<evidence type="ECO:0000256" key="4">
    <source>
        <dbReference type="ARBA" id="ARBA00022741"/>
    </source>
</evidence>
<dbReference type="KEGG" id="manq:L1994_07535"/>
<evidence type="ECO:0000256" key="8">
    <source>
        <dbReference type="HAMAP-Rule" id="MF_00100"/>
    </source>
</evidence>
<keyword evidence="12" id="KW-1185">Reference proteome</keyword>
<dbReference type="InterPro" id="IPR000795">
    <property type="entry name" value="T_Tr_GTP-bd_dom"/>
</dbReference>
<dbReference type="SUPFAM" id="SSF52156">
    <property type="entry name" value="Initiation factor IF2/eIF5b, domain 3"/>
    <property type="match status" value="1"/>
</dbReference>
<evidence type="ECO:0000256" key="7">
    <source>
        <dbReference type="ARBA" id="ARBA00024852"/>
    </source>
</evidence>
<dbReference type="CDD" id="cd16266">
    <property type="entry name" value="IF2_aeIF5B_IV"/>
    <property type="match status" value="1"/>
</dbReference>
<organism evidence="11 12">
    <name type="scientific">Methanomicrobium antiquum</name>
    <dbReference type="NCBI Taxonomy" id="487686"/>
    <lineage>
        <taxon>Archaea</taxon>
        <taxon>Methanobacteriati</taxon>
        <taxon>Methanobacteriota</taxon>
        <taxon>Stenosarchaea group</taxon>
        <taxon>Methanomicrobia</taxon>
        <taxon>Methanomicrobiales</taxon>
        <taxon>Methanomicrobiaceae</taxon>
        <taxon>Methanomicrobium</taxon>
    </lineage>
</organism>